<keyword evidence="2" id="KW-1185">Reference proteome</keyword>
<sequence length="233" mass="26533">MSELNIKDKDGFVDTFLKYYLNGGFGSLNKSDIDTLVMHLLMQYCDDLKNDKNYELSIKLKITEARVKSIKHKAKLQFLLNDDADNYIKGEFFALLHRAKLQGESKQGASAKIIMVIEDLYVKQGIQGKLKSLGHFADNSFNSEIVKISQESFIDLLEDFFSDDERKELVEKVKKAIPDKNSIEFKTLLKEFLAGAANKSGEKFIDFSVLFATGGISEITTWIDKIQEMFESK</sequence>
<name>A0A6I7DAF9_9GAMM</name>
<evidence type="ECO:0000313" key="2">
    <source>
        <dbReference type="Proteomes" id="UP000464700"/>
    </source>
</evidence>
<evidence type="ECO:0000313" key="1">
    <source>
        <dbReference type="EMBL" id="QHN11755.1"/>
    </source>
</evidence>
<gene>
    <name evidence="1" type="ORF">F1325_15400</name>
</gene>
<protein>
    <submittedName>
        <fullName evidence="1">Uncharacterized protein</fullName>
    </submittedName>
</protein>
<dbReference type="RefSeq" id="WP_109373018.1">
    <property type="nucleotide sequence ID" value="NZ_CP043925.1"/>
</dbReference>
<dbReference type="EMBL" id="CP043925">
    <property type="protein sequence ID" value="QHN11755.1"/>
    <property type="molecule type" value="Genomic_DNA"/>
</dbReference>
<accession>A0A6I7DAF9</accession>
<proteinExistence type="predicted"/>
<reference evidence="1 2" key="1">
    <citation type="submission" date="2019-09" db="EMBL/GenBank/DDBJ databases">
        <title>Emergence of a chromosome-mediated tetracycline resistance gene in Proteus strain.</title>
        <authorList>
            <person name="He D."/>
            <person name="Wang L."/>
        </authorList>
    </citation>
    <scope>NUCLEOTIDE SEQUENCE [LARGE SCALE GENOMIC DNA]</scope>
    <source>
        <strain evidence="1 2">T60</strain>
    </source>
</reference>
<dbReference type="AlphaFoldDB" id="A0A6I7DAF9"/>
<organism evidence="1 2">
    <name type="scientific">Proteus columbae</name>
    <dbReference type="NCBI Taxonomy" id="1987580"/>
    <lineage>
        <taxon>Bacteria</taxon>
        <taxon>Pseudomonadati</taxon>
        <taxon>Pseudomonadota</taxon>
        <taxon>Gammaproteobacteria</taxon>
        <taxon>Enterobacterales</taxon>
        <taxon>Morganellaceae</taxon>
        <taxon>Proteus</taxon>
    </lineage>
</organism>
<dbReference type="KEGG" id="pcol:F1325_15400"/>
<dbReference type="Proteomes" id="UP000464700">
    <property type="component" value="Chromosome"/>
</dbReference>